<evidence type="ECO:0000256" key="1">
    <source>
        <dbReference type="SAM" id="MobiDB-lite"/>
    </source>
</evidence>
<sequence length="189" mass="21549">MNRRLIVISSCVVAFHLFVFFFNFGKGREISAPKQSMIVHTYAPPPPPKPKPQRKPAPRPRKKVGLNAVKEALSKIELQAPPEVNLTLPQNIASLQIDQPEKEESQDYLLLLAHFLKRALELPTYGEVKLELTVGKKGQVLKVHVLQAVSEKNRRYLERKLPQLVLPPFNEELKNENIHTFTLTFCNQA</sequence>
<evidence type="ECO:0008006" key="5">
    <source>
        <dbReference type="Google" id="ProtNLM"/>
    </source>
</evidence>
<feature type="region of interest" description="Disordered" evidence="1">
    <location>
        <begin position="39"/>
        <end position="62"/>
    </location>
</feature>
<dbReference type="RefSeq" id="WP_194847735.1">
    <property type="nucleotide sequence ID" value="NZ_JAAEJV010000022.1"/>
</dbReference>
<comment type="caution">
    <text evidence="3">The sequence shown here is derived from an EMBL/GenBank/DDBJ whole genome shotgun (WGS) entry which is preliminary data.</text>
</comment>
<evidence type="ECO:0000256" key="2">
    <source>
        <dbReference type="SAM" id="Phobius"/>
    </source>
</evidence>
<organism evidence="3 4">
    <name type="scientific">Candidatus Neptunichlamydia vexilliferae</name>
    <dbReference type="NCBI Taxonomy" id="1651774"/>
    <lineage>
        <taxon>Bacteria</taxon>
        <taxon>Pseudomonadati</taxon>
        <taxon>Chlamydiota</taxon>
        <taxon>Chlamydiia</taxon>
        <taxon>Parachlamydiales</taxon>
        <taxon>Simkaniaceae</taxon>
        <taxon>Candidatus Neptunichlamydia</taxon>
    </lineage>
</organism>
<keyword evidence="4" id="KW-1185">Reference proteome</keyword>
<gene>
    <name evidence="3" type="ORF">NEPTK9_000943</name>
</gene>
<keyword evidence="2" id="KW-1133">Transmembrane helix</keyword>
<dbReference type="Proteomes" id="UP001194714">
    <property type="component" value="Unassembled WGS sequence"/>
</dbReference>
<proteinExistence type="predicted"/>
<accession>A0ABS0AZ77</accession>
<feature type="compositionally biased region" description="Basic residues" evidence="1">
    <location>
        <begin position="51"/>
        <end position="62"/>
    </location>
</feature>
<keyword evidence="2" id="KW-0472">Membrane</keyword>
<dbReference type="EMBL" id="JAAEJV010000022">
    <property type="protein sequence ID" value="MBF5059429.1"/>
    <property type="molecule type" value="Genomic_DNA"/>
</dbReference>
<feature type="transmembrane region" description="Helical" evidence="2">
    <location>
        <begin position="6"/>
        <end position="25"/>
    </location>
</feature>
<keyword evidence="2" id="KW-0812">Transmembrane</keyword>
<name>A0ABS0AZ77_9BACT</name>
<protein>
    <recommendedName>
        <fullName evidence="5">TonB C-terminal domain-containing protein</fullName>
    </recommendedName>
</protein>
<reference evidence="3 4" key="1">
    <citation type="submission" date="2020-01" db="EMBL/GenBank/DDBJ databases">
        <title>Draft genome sequence of Cand. Neptunochlamydia vexilliferae K9.</title>
        <authorList>
            <person name="Schulz F."/>
            <person name="Koestlbacher S."/>
            <person name="Wascher F."/>
            <person name="Pizzetti I."/>
            <person name="Horn M."/>
        </authorList>
    </citation>
    <scope>NUCLEOTIDE SEQUENCE [LARGE SCALE GENOMIC DNA]</scope>
    <source>
        <strain evidence="3 4">K9</strain>
    </source>
</reference>
<evidence type="ECO:0000313" key="3">
    <source>
        <dbReference type="EMBL" id="MBF5059429.1"/>
    </source>
</evidence>
<evidence type="ECO:0000313" key="4">
    <source>
        <dbReference type="Proteomes" id="UP001194714"/>
    </source>
</evidence>